<organism evidence="1">
    <name type="scientific">Rhizophagus irregularis (strain DAOM 181602 / DAOM 197198 / MUCL 43194)</name>
    <name type="common">Arbuscular mycorrhizal fungus</name>
    <name type="synonym">Glomus intraradices</name>
    <dbReference type="NCBI Taxonomy" id="747089"/>
    <lineage>
        <taxon>Eukaryota</taxon>
        <taxon>Fungi</taxon>
        <taxon>Fungi incertae sedis</taxon>
        <taxon>Mucoromycota</taxon>
        <taxon>Glomeromycotina</taxon>
        <taxon>Glomeromycetes</taxon>
        <taxon>Glomerales</taxon>
        <taxon>Glomeraceae</taxon>
        <taxon>Rhizophagus</taxon>
    </lineage>
</organism>
<proteinExistence type="predicted"/>
<sequence>MLKKKFFNVGFQDYSKNRRLSMARSYGRVTGSLDAQNFGRGFRKYISLAIRHVEFGDFLTREFWVSSDFEATGY</sequence>
<protein>
    <submittedName>
        <fullName evidence="1">Uncharacterized protein</fullName>
    </submittedName>
</protein>
<accession>U9UBF9</accession>
<dbReference type="EMBL" id="KI280568">
    <property type="protein sequence ID" value="ESA16982.1"/>
    <property type="molecule type" value="Genomic_DNA"/>
</dbReference>
<evidence type="ECO:0000313" key="1">
    <source>
        <dbReference type="EMBL" id="ESA16982.1"/>
    </source>
</evidence>
<reference evidence="1" key="1">
    <citation type="submission" date="2013-07" db="EMBL/GenBank/DDBJ databases">
        <title>The genome of an arbuscular mycorrhizal fungus provides insights into the evolution of the oldest plant symbiosis.</title>
        <authorList>
            <consortium name="DOE Joint Genome Institute"/>
            <person name="Tisserant E."/>
            <person name="Malbreil M."/>
            <person name="Kuo A."/>
            <person name="Kohler A."/>
            <person name="Symeonidi A."/>
            <person name="Balestrini R."/>
            <person name="Charron P."/>
            <person name="Duensing N."/>
            <person name="Frei-dit-Frey N."/>
            <person name="Gianinazzi-Pearson V."/>
            <person name="Gilbert B."/>
            <person name="Handa Y."/>
            <person name="Hijri M."/>
            <person name="Kaul R."/>
            <person name="Kawaguchi M."/>
            <person name="Krajinski F."/>
            <person name="Lammers P."/>
            <person name="Lapierre D."/>
            <person name="Masclaux F.G."/>
            <person name="Murat C."/>
            <person name="Morin E."/>
            <person name="Ndikumana S."/>
            <person name="Pagni M."/>
            <person name="Petitpierre D."/>
            <person name="Requena N."/>
            <person name="Rosikiewicz P."/>
            <person name="Riley R."/>
            <person name="Saito K."/>
            <person name="San Clemente H."/>
            <person name="Shapiro H."/>
            <person name="van Tuinen D."/>
            <person name="Becard G."/>
            <person name="Bonfante P."/>
            <person name="Paszkowski U."/>
            <person name="Shachar-Hill Y."/>
            <person name="Young J.P."/>
            <person name="Sanders I.R."/>
            <person name="Henrissat B."/>
            <person name="Rensing S.A."/>
            <person name="Grigoriev I.V."/>
            <person name="Corradi N."/>
            <person name="Roux C."/>
            <person name="Martin F."/>
        </authorList>
    </citation>
    <scope>NUCLEOTIDE SEQUENCE</scope>
    <source>
        <strain evidence="1">DAOM 197198</strain>
    </source>
</reference>
<gene>
    <name evidence="1" type="ORF">GLOINDRAFT_22247</name>
</gene>
<dbReference type="HOGENOM" id="CLU_2689045_0_0_1"/>
<name>U9UBF9_RHIID</name>
<dbReference type="AlphaFoldDB" id="U9UBF9"/>